<feature type="domain" description="PLD phosphodiesterase" evidence="1">
    <location>
        <begin position="217"/>
        <end position="248"/>
    </location>
</feature>
<dbReference type="SMART" id="SM00487">
    <property type="entry name" value="DEXDc"/>
    <property type="match status" value="1"/>
</dbReference>
<dbReference type="InterPro" id="IPR050742">
    <property type="entry name" value="Helicase_Restrict-Modif_Enz"/>
</dbReference>
<dbReference type="PROSITE" id="PS51192">
    <property type="entry name" value="HELICASE_ATP_BIND_1"/>
    <property type="match status" value="1"/>
</dbReference>
<organism evidence="4 5">
    <name type="scientific">Idiomarina tyrosinivorans</name>
    <dbReference type="NCBI Taxonomy" id="1445662"/>
    <lineage>
        <taxon>Bacteria</taxon>
        <taxon>Pseudomonadati</taxon>
        <taxon>Pseudomonadota</taxon>
        <taxon>Gammaproteobacteria</taxon>
        <taxon>Alteromonadales</taxon>
        <taxon>Idiomarinaceae</taxon>
        <taxon>Idiomarina</taxon>
    </lineage>
</organism>
<dbReference type="InterPro" id="IPR001650">
    <property type="entry name" value="Helicase_C-like"/>
</dbReference>
<proteinExistence type="predicted"/>
<dbReference type="PANTHER" id="PTHR47396:SF1">
    <property type="entry name" value="ATP-DEPENDENT HELICASE IRC3-RELATED"/>
    <property type="match status" value="1"/>
</dbReference>
<dbReference type="CDD" id="cd18032">
    <property type="entry name" value="DEXHc_RE_I_III_res"/>
    <property type="match status" value="1"/>
</dbReference>
<dbReference type="InterPro" id="IPR006935">
    <property type="entry name" value="Helicase/UvrB_N"/>
</dbReference>
<dbReference type="AlphaFoldDB" id="A0A432ZPV4"/>
<dbReference type="InterPro" id="IPR014001">
    <property type="entry name" value="Helicase_ATP-bd"/>
</dbReference>
<name>A0A432ZPV4_9GAMM</name>
<dbReference type="PROSITE" id="PS51194">
    <property type="entry name" value="HELICASE_CTER"/>
    <property type="match status" value="1"/>
</dbReference>
<feature type="domain" description="Helicase ATP-binding" evidence="2">
    <location>
        <begin position="337"/>
        <end position="493"/>
    </location>
</feature>
<evidence type="ECO:0000259" key="3">
    <source>
        <dbReference type="PROSITE" id="PS51194"/>
    </source>
</evidence>
<dbReference type="GO" id="GO:0005829">
    <property type="term" value="C:cytosol"/>
    <property type="evidence" value="ECO:0007669"/>
    <property type="project" value="TreeGrafter"/>
</dbReference>
<dbReference type="SMART" id="SM00490">
    <property type="entry name" value="HELICc"/>
    <property type="match status" value="1"/>
</dbReference>
<evidence type="ECO:0000313" key="5">
    <source>
        <dbReference type="Proteomes" id="UP000287996"/>
    </source>
</evidence>
<dbReference type="PANTHER" id="PTHR47396">
    <property type="entry name" value="TYPE I RESTRICTION ENZYME ECOKI R PROTEIN"/>
    <property type="match status" value="1"/>
</dbReference>
<dbReference type="SUPFAM" id="SSF52540">
    <property type="entry name" value="P-loop containing nucleoside triphosphate hydrolases"/>
    <property type="match status" value="1"/>
</dbReference>
<dbReference type="Proteomes" id="UP000287996">
    <property type="component" value="Unassembled WGS sequence"/>
</dbReference>
<dbReference type="Pfam" id="PF04851">
    <property type="entry name" value="ResIII"/>
    <property type="match status" value="1"/>
</dbReference>
<dbReference type="CDD" id="cd18799">
    <property type="entry name" value="SF2_C_EcoAI-like"/>
    <property type="match status" value="1"/>
</dbReference>
<dbReference type="Gene3D" id="3.40.50.300">
    <property type="entry name" value="P-loop containing nucleotide triphosphate hydrolases"/>
    <property type="match status" value="2"/>
</dbReference>
<dbReference type="RefSeq" id="WP_126842141.1">
    <property type="nucleotide sequence ID" value="NZ_PIQH01000007.1"/>
</dbReference>
<evidence type="ECO:0000259" key="2">
    <source>
        <dbReference type="PROSITE" id="PS51192"/>
    </source>
</evidence>
<dbReference type="Pfam" id="PF11907">
    <property type="entry name" value="DUF3427"/>
    <property type="match status" value="1"/>
</dbReference>
<keyword evidence="5" id="KW-1185">Reference proteome</keyword>
<dbReference type="InterPro" id="IPR001736">
    <property type="entry name" value="PLipase_D/transphosphatidylase"/>
</dbReference>
<reference evidence="4 5" key="1">
    <citation type="journal article" date="2011" name="Front. Microbiol.">
        <title>Genomic signatures of strain selection and enhancement in Bacillus atrophaeus var. globigii, a historical biowarfare simulant.</title>
        <authorList>
            <person name="Gibbons H.S."/>
            <person name="Broomall S.M."/>
            <person name="McNew L.A."/>
            <person name="Daligault H."/>
            <person name="Chapman C."/>
            <person name="Bruce D."/>
            <person name="Karavis M."/>
            <person name="Krepps M."/>
            <person name="McGregor P.A."/>
            <person name="Hong C."/>
            <person name="Park K.H."/>
            <person name="Akmal A."/>
            <person name="Feldman A."/>
            <person name="Lin J.S."/>
            <person name="Chang W.E."/>
            <person name="Higgs B.W."/>
            <person name="Demirev P."/>
            <person name="Lindquist J."/>
            <person name="Liem A."/>
            <person name="Fochler E."/>
            <person name="Read T.D."/>
            <person name="Tapia R."/>
            <person name="Johnson S."/>
            <person name="Bishop-Lilly K.A."/>
            <person name="Detter C."/>
            <person name="Han C."/>
            <person name="Sozhamannan S."/>
            <person name="Rosenzweig C.N."/>
            <person name="Skowronski E.W."/>
        </authorList>
    </citation>
    <scope>NUCLEOTIDE SEQUENCE [LARGE SCALE GENOMIC DNA]</scope>
    <source>
        <strain evidence="4 5">CC-PW-9</strain>
    </source>
</reference>
<gene>
    <name evidence="4" type="ORF">CWI84_08370</name>
</gene>
<dbReference type="PROSITE" id="PS50035">
    <property type="entry name" value="PLD"/>
    <property type="match status" value="1"/>
</dbReference>
<dbReference type="InterPro" id="IPR021835">
    <property type="entry name" value="DUF3427"/>
</dbReference>
<dbReference type="SUPFAM" id="SSF56024">
    <property type="entry name" value="Phospholipase D/nuclease"/>
    <property type="match status" value="1"/>
</dbReference>
<dbReference type="Pfam" id="PF00271">
    <property type="entry name" value="Helicase_C"/>
    <property type="match status" value="1"/>
</dbReference>
<feature type="domain" description="Helicase C-terminal" evidence="3">
    <location>
        <begin position="555"/>
        <end position="699"/>
    </location>
</feature>
<accession>A0A432ZPV4</accession>
<dbReference type="GO" id="GO:0005524">
    <property type="term" value="F:ATP binding"/>
    <property type="evidence" value="ECO:0007669"/>
    <property type="project" value="InterPro"/>
</dbReference>
<dbReference type="OrthoDB" id="9804086at2"/>
<dbReference type="EMBL" id="PIQH01000007">
    <property type="protein sequence ID" value="RUO79965.1"/>
    <property type="molecule type" value="Genomic_DNA"/>
</dbReference>
<dbReference type="Gene3D" id="3.30.870.10">
    <property type="entry name" value="Endonuclease Chain A"/>
    <property type="match status" value="1"/>
</dbReference>
<comment type="caution">
    <text evidence="4">The sequence shown here is derived from an EMBL/GenBank/DDBJ whole genome shotgun (WGS) entry which is preliminary data.</text>
</comment>
<sequence>MKEGFYELLKSEELERSIAESGLSQVSEKLDIKASSRHLAEVLTEDISNLLAELQNNGGSDDEKLLRQLEMLNDLLVYTRKFANLAPSSPYQTPPTVLRALYNPAQHQEKHPELPQVGMAQPWLFTSGKDSPALFHELTAELSSCQHVDILMSFITMSGVRKIINLLRDITAMDAQQQSRTSLRVITTTYTGATDLKAVKMLAELPNCQVKISLDGRRNRLHAKAWIFERDTGFGSAYVGSANLSGAALMGGLEWTVKFTERGQKFLYQRARAHFETLWQDEEFQTFDPKSAVHEKELRIALARESGRPDYGDNVITTFFDIQAKPFQQILLDQLQNERAHGRHRNLLVAATGTGKTVMAALDYRRLSEQKGGNPRLLFVAHRKEILQQSLATFRHVLRNGNFGDYLADGHEPDSYTHLFATIQSVNSRKLIEQLGSNYWNVVIVDECHHIEAGSFKLLIEQLQPQYLLGLTATPERGDGLNILRHFDLRPDGTPSAQLRLWHALEQQLLAPFEYYACADGIDYSGVNWRGAAEISHLNNILTGETSRAFAVLRAWDEQVSDIGECRALAFCVSVAHAEFMTQFFNENGVRAALVTGQTSSIERKRLPGMLERREINVIVTVDLYNEGIDLPFVDTLLLLRPTQSATLFQQQIGRGLRLFEGKDSCLILDFVGQYSQDFRFDVLYSAITGLSKRQITEGVEKGFGNLPPGCYLQMQKQAREQILGSLHRAVSINWRRLQTELHSYQTRHGSGDVHLAEFIREQAIDFEDIYRANGASGWTRLKRDAHLISGEPTDLESRLNRRFKGLLHIDDPEYLDVIRSIGQGTLSCDELSRKRALMLAYQVCGGKSVQTVDGFLNDLRQTPELLVELTELADALDASTNEQFRPLPELEASGLKLHSAYQNREIMTAVGYHTEIHFAAVREGVWRDQAAKLELMFVTLDKQNAIHEGVAYDDYAISRSLFHWQSQNTATPQTPVGKRYIESGTNGWQFQLFVRVNKDSPYRACGPLEFVKSEGERPMSITWRLKYPLTAKLFQEYSVAR</sequence>
<dbReference type="GO" id="GO:0016787">
    <property type="term" value="F:hydrolase activity"/>
    <property type="evidence" value="ECO:0007669"/>
    <property type="project" value="InterPro"/>
</dbReference>
<protein>
    <submittedName>
        <fullName evidence="4">DUF3427 domain-containing protein</fullName>
    </submittedName>
</protein>
<dbReference type="GO" id="GO:0003677">
    <property type="term" value="F:DNA binding"/>
    <property type="evidence" value="ECO:0007669"/>
    <property type="project" value="InterPro"/>
</dbReference>
<dbReference type="InterPro" id="IPR027417">
    <property type="entry name" value="P-loop_NTPase"/>
</dbReference>
<evidence type="ECO:0000313" key="4">
    <source>
        <dbReference type="EMBL" id="RUO79965.1"/>
    </source>
</evidence>
<dbReference type="GO" id="GO:0006793">
    <property type="term" value="P:phosphorus metabolic process"/>
    <property type="evidence" value="ECO:0007669"/>
    <property type="project" value="UniProtKB-ARBA"/>
</dbReference>
<evidence type="ECO:0000259" key="1">
    <source>
        <dbReference type="PROSITE" id="PS50035"/>
    </source>
</evidence>